<feature type="transmembrane region" description="Helical" evidence="8">
    <location>
        <begin position="162"/>
        <end position="182"/>
    </location>
</feature>
<name>A0A6A4ILN3_9AGAR</name>
<keyword evidence="5 8" id="KW-0812">Transmembrane</keyword>
<proteinExistence type="inferred from homology"/>
<dbReference type="GO" id="GO:0000319">
    <property type="term" value="F:sulfite transmembrane transporter activity"/>
    <property type="evidence" value="ECO:0007669"/>
    <property type="project" value="TreeGrafter"/>
</dbReference>
<feature type="transmembrane region" description="Helical" evidence="8">
    <location>
        <begin position="347"/>
        <end position="366"/>
    </location>
</feature>
<evidence type="ECO:0000256" key="4">
    <source>
        <dbReference type="ARBA" id="ARBA00022475"/>
    </source>
</evidence>
<dbReference type="InterPro" id="IPR051629">
    <property type="entry name" value="Sulfite_efflux_TDT"/>
</dbReference>
<reference evidence="9" key="1">
    <citation type="journal article" date="2019" name="Environ. Microbiol.">
        <title>Fungal ecological strategies reflected in gene transcription - a case study of two litter decomposers.</title>
        <authorList>
            <person name="Barbi F."/>
            <person name="Kohler A."/>
            <person name="Barry K."/>
            <person name="Baskaran P."/>
            <person name="Daum C."/>
            <person name="Fauchery L."/>
            <person name="Ihrmark K."/>
            <person name="Kuo A."/>
            <person name="LaButti K."/>
            <person name="Lipzen A."/>
            <person name="Morin E."/>
            <person name="Grigoriev I.V."/>
            <person name="Henrissat B."/>
            <person name="Lindahl B."/>
            <person name="Martin F."/>
        </authorList>
    </citation>
    <scope>NUCLEOTIDE SEQUENCE</scope>
    <source>
        <strain evidence="9">JB14</strain>
    </source>
</reference>
<protein>
    <recommendedName>
        <fullName evidence="11">C4-dicarboxylate transporter/malic acid transport protein</fullName>
    </recommendedName>
</protein>
<feature type="transmembrane region" description="Helical" evidence="8">
    <location>
        <begin position="202"/>
        <end position="225"/>
    </location>
</feature>
<organism evidence="9 10">
    <name type="scientific">Gymnopus androsaceus JB14</name>
    <dbReference type="NCBI Taxonomy" id="1447944"/>
    <lineage>
        <taxon>Eukaryota</taxon>
        <taxon>Fungi</taxon>
        <taxon>Dikarya</taxon>
        <taxon>Basidiomycota</taxon>
        <taxon>Agaricomycotina</taxon>
        <taxon>Agaricomycetes</taxon>
        <taxon>Agaricomycetidae</taxon>
        <taxon>Agaricales</taxon>
        <taxon>Marasmiineae</taxon>
        <taxon>Omphalotaceae</taxon>
        <taxon>Gymnopus</taxon>
    </lineage>
</organism>
<feature type="transmembrane region" description="Helical" evidence="8">
    <location>
        <begin position="131"/>
        <end position="150"/>
    </location>
</feature>
<keyword evidence="7 8" id="KW-0472">Membrane</keyword>
<evidence type="ECO:0000256" key="5">
    <source>
        <dbReference type="ARBA" id="ARBA00022692"/>
    </source>
</evidence>
<feature type="transmembrane region" description="Helical" evidence="8">
    <location>
        <begin position="21"/>
        <end position="44"/>
    </location>
</feature>
<evidence type="ECO:0000313" key="9">
    <source>
        <dbReference type="EMBL" id="KAE9411531.1"/>
    </source>
</evidence>
<dbReference type="AlphaFoldDB" id="A0A6A4ILN3"/>
<dbReference type="GO" id="GO:0005886">
    <property type="term" value="C:plasma membrane"/>
    <property type="evidence" value="ECO:0007669"/>
    <property type="project" value="UniProtKB-SubCell"/>
</dbReference>
<dbReference type="InterPro" id="IPR038665">
    <property type="entry name" value="Voltage-dep_anion_channel_sf"/>
</dbReference>
<keyword evidence="3" id="KW-0813">Transport</keyword>
<evidence type="ECO:0008006" key="11">
    <source>
        <dbReference type="Google" id="ProtNLM"/>
    </source>
</evidence>
<feature type="transmembrane region" description="Helical" evidence="8">
    <location>
        <begin position="98"/>
        <end position="119"/>
    </location>
</feature>
<comment type="subcellular location">
    <subcellularLocation>
        <location evidence="1">Cell membrane</location>
        <topology evidence="1">Multi-pass membrane protein</topology>
    </subcellularLocation>
</comment>
<dbReference type="Gene3D" id="1.50.10.150">
    <property type="entry name" value="Voltage-dependent anion channel"/>
    <property type="match status" value="1"/>
</dbReference>
<dbReference type="Proteomes" id="UP000799118">
    <property type="component" value="Unassembled WGS sequence"/>
</dbReference>
<dbReference type="CDD" id="cd09318">
    <property type="entry name" value="TDT_SSU1"/>
    <property type="match status" value="1"/>
</dbReference>
<feature type="transmembrane region" description="Helical" evidence="8">
    <location>
        <begin position="237"/>
        <end position="258"/>
    </location>
</feature>
<dbReference type="PANTHER" id="PTHR31686:SF3">
    <property type="entry name" value="ACID TRANSPORT PROTEIN, PUTATIVE (AFU_ORTHOLOGUE AFUA_4G09410)-RELATED"/>
    <property type="match status" value="1"/>
</dbReference>
<evidence type="ECO:0000256" key="1">
    <source>
        <dbReference type="ARBA" id="ARBA00004651"/>
    </source>
</evidence>
<feature type="transmembrane region" description="Helical" evidence="8">
    <location>
        <begin position="50"/>
        <end position="77"/>
    </location>
</feature>
<feature type="transmembrane region" description="Helical" evidence="8">
    <location>
        <begin position="278"/>
        <end position="304"/>
    </location>
</feature>
<keyword evidence="6 8" id="KW-1133">Transmembrane helix</keyword>
<dbReference type="OrthoDB" id="1099at2759"/>
<evidence type="ECO:0000256" key="7">
    <source>
        <dbReference type="ARBA" id="ARBA00023136"/>
    </source>
</evidence>
<dbReference type="InterPro" id="IPR004695">
    <property type="entry name" value="SLAC1/Mae1/Ssu1/TehA"/>
</dbReference>
<gene>
    <name evidence="9" type="ORF">BT96DRAFT_961392</name>
</gene>
<dbReference type="EMBL" id="ML769383">
    <property type="protein sequence ID" value="KAE9411531.1"/>
    <property type="molecule type" value="Genomic_DNA"/>
</dbReference>
<dbReference type="PANTHER" id="PTHR31686">
    <property type="match status" value="1"/>
</dbReference>
<keyword evidence="4" id="KW-1003">Cell membrane</keyword>
<comment type="similarity">
    <text evidence="2">Belongs to the tellurite-resistance/dicarboxylate transporter (TDT) family.</text>
</comment>
<dbReference type="Pfam" id="PF03595">
    <property type="entry name" value="SLAC1"/>
    <property type="match status" value="1"/>
</dbReference>
<evidence type="ECO:0000256" key="3">
    <source>
        <dbReference type="ARBA" id="ARBA00022448"/>
    </source>
</evidence>
<keyword evidence="10" id="KW-1185">Reference proteome</keyword>
<evidence type="ECO:0000256" key="6">
    <source>
        <dbReference type="ARBA" id="ARBA00022989"/>
    </source>
</evidence>
<evidence type="ECO:0000256" key="2">
    <source>
        <dbReference type="ARBA" id="ARBA00008566"/>
    </source>
</evidence>
<evidence type="ECO:0000256" key="8">
    <source>
        <dbReference type="SAM" id="Phobius"/>
    </source>
</evidence>
<accession>A0A6A4ILN3</accession>
<feature type="transmembrane region" description="Helical" evidence="8">
    <location>
        <begin position="316"/>
        <end position="335"/>
    </location>
</feature>
<sequence>MAGNDSNRNRSLKDVIRNFTPAWFAANMGTGSISLLFYAFPYGYRSQPMIIFTLIFFFTNLTLFTVFCLLTIARYIMFPDVWGLMIRHPAQSMFTGTFPMGAATLLDVCVGLISARYRFGGKPFLYTMWGLWWLDVVVSVLCTWGMLHVMHTAQKHSLENMTAVWLLPVVTLIVASSAGGVFSPVLNEYNPSLALLTQTVSLFIVTVGLTLALMLLTIYLLRLILYGLPEKNNVLTVFLPLGPTGQAGYSILLAGAAFKELVPLQYGGSAFLKDPSTGSTINVICVCIAFVLWALCSMWMIFALLAMQHELRRNRLVFKVNFWGLIFPNGVYANLTLALGSTLDSPFFPTLLLWIFVAVKTVKVVYDRSIFEAPCLQELDLGQGPLCAEAQKKQNEKDVSVDVIPAN</sequence>
<evidence type="ECO:0000313" key="10">
    <source>
        <dbReference type="Proteomes" id="UP000799118"/>
    </source>
</evidence>